<dbReference type="EMBL" id="VSRR010152112">
    <property type="protein sequence ID" value="MPD06606.1"/>
    <property type="molecule type" value="Genomic_DNA"/>
</dbReference>
<name>A0A5B7KIF0_PORTR</name>
<dbReference type="AlphaFoldDB" id="A0A5B7KIF0"/>
<evidence type="ECO:0000313" key="1">
    <source>
        <dbReference type="EMBL" id="MPD06606.1"/>
    </source>
</evidence>
<comment type="caution">
    <text evidence="1">The sequence shown here is derived from an EMBL/GenBank/DDBJ whole genome shotgun (WGS) entry which is preliminary data.</text>
</comment>
<keyword evidence="2" id="KW-1185">Reference proteome</keyword>
<dbReference type="Proteomes" id="UP000324222">
    <property type="component" value="Unassembled WGS sequence"/>
</dbReference>
<reference evidence="1 2" key="1">
    <citation type="submission" date="2019-05" db="EMBL/GenBank/DDBJ databases">
        <title>Another draft genome of Portunus trituberculatus and its Hox gene families provides insights of decapod evolution.</title>
        <authorList>
            <person name="Jeong J.-H."/>
            <person name="Song I."/>
            <person name="Kim S."/>
            <person name="Choi T."/>
            <person name="Kim D."/>
            <person name="Ryu S."/>
            <person name="Kim W."/>
        </authorList>
    </citation>
    <scope>NUCLEOTIDE SEQUENCE [LARGE SCALE GENOMIC DNA]</scope>
    <source>
        <tissue evidence="1">Muscle</tissue>
    </source>
</reference>
<organism evidence="1 2">
    <name type="scientific">Portunus trituberculatus</name>
    <name type="common">Swimming crab</name>
    <name type="synonym">Neptunus trituberculatus</name>
    <dbReference type="NCBI Taxonomy" id="210409"/>
    <lineage>
        <taxon>Eukaryota</taxon>
        <taxon>Metazoa</taxon>
        <taxon>Ecdysozoa</taxon>
        <taxon>Arthropoda</taxon>
        <taxon>Crustacea</taxon>
        <taxon>Multicrustacea</taxon>
        <taxon>Malacostraca</taxon>
        <taxon>Eumalacostraca</taxon>
        <taxon>Eucarida</taxon>
        <taxon>Decapoda</taxon>
        <taxon>Pleocyemata</taxon>
        <taxon>Brachyura</taxon>
        <taxon>Eubrachyura</taxon>
        <taxon>Portunoidea</taxon>
        <taxon>Portunidae</taxon>
        <taxon>Portuninae</taxon>
        <taxon>Portunus</taxon>
    </lineage>
</organism>
<accession>A0A5B7KIF0</accession>
<gene>
    <name evidence="1" type="ORF">E2C01_102427</name>
</gene>
<evidence type="ECO:0000313" key="2">
    <source>
        <dbReference type="Proteomes" id="UP000324222"/>
    </source>
</evidence>
<sequence length="128" mass="14672">MQADRLLNTPGTADTKACLRRNLGTPVDSRSRSRSSLLWTKCAPFTPLFKTITASATARLPSLNLPPKRPAMWPSVAKKTRKSLTLKVKLDNIIHRHKKRENYSIASIARHHLAYIYCLYYFQVSRLY</sequence>
<protein>
    <submittedName>
        <fullName evidence="1">Uncharacterized protein</fullName>
    </submittedName>
</protein>
<proteinExistence type="predicted"/>